<dbReference type="InterPro" id="IPR051326">
    <property type="entry name" value="Kynurenine-oxoglutarate_AT"/>
</dbReference>
<name>A0ABV6PGU6_9SPHN</name>
<dbReference type="InterPro" id="IPR004839">
    <property type="entry name" value="Aminotransferase_I/II_large"/>
</dbReference>
<evidence type="ECO:0000313" key="7">
    <source>
        <dbReference type="Proteomes" id="UP001589943"/>
    </source>
</evidence>
<dbReference type="CDD" id="cd00609">
    <property type="entry name" value="AAT_like"/>
    <property type="match status" value="1"/>
</dbReference>
<evidence type="ECO:0000259" key="5">
    <source>
        <dbReference type="Pfam" id="PF00155"/>
    </source>
</evidence>
<organism evidence="6 7">
    <name type="scientific">Novosphingobium aquiterrae</name>
    <dbReference type="NCBI Taxonomy" id="624388"/>
    <lineage>
        <taxon>Bacteria</taxon>
        <taxon>Pseudomonadati</taxon>
        <taxon>Pseudomonadota</taxon>
        <taxon>Alphaproteobacteria</taxon>
        <taxon>Sphingomonadales</taxon>
        <taxon>Sphingomonadaceae</taxon>
        <taxon>Novosphingobium</taxon>
    </lineage>
</organism>
<accession>A0ABV6PGU6</accession>
<comment type="caution">
    <text evidence="6">The sequence shown here is derived from an EMBL/GenBank/DDBJ whole genome shotgun (WGS) entry which is preliminary data.</text>
</comment>
<dbReference type="PANTHER" id="PTHR43807">
    <property type="entry name" value="FI04487P"/>
    <property type="match status" value="1"/>
</dbReference>
<evidence type="ECO:0000256" key="1">
    <source>
        <dbReference type="ARBA" id="ARBA00001933"/>
    </source>
</evidence>
<dbReference type="RefSeq" id="WP_379480278.1">
    <property type="nucleotide sequence ID" value="NZ_JBHLTL010000001.1"/>
</dbReference>
<dbReference type="PANTHER" id="PTHR43807:SF20">
    <property type="entry name" value="FI04487P"/>
    <property type="match status" value="1"/>
</dbReference>
<sequence>MTSLAERLAVPRATTVFERMSALARETGSINLGQGFPDLPDPPELIAAAQRALAERSNQYPPMRGLAELRAGIAAFYAREQGQAIDPEKIVVTSGATEALAAALLALVAPRDEVILVQPCYDAYAPLVTRAGGTVRYVSLAPPHWTLDPAALAAALGPKTRGIVLNTPNNPVGTVLDRATLEAIGALCAAHDLWLVCDEVWEGMILDGTPHCSALDIPALAQRTVKIGSAGKIFSLTGWKVGWAVAAPPLAAAVAAQHQFLTFTTATPLQWAVAEGLALPPDWHRAHRQRYAAARAWLCDSLTAAGYCVLPASGTWFVTIDLAASGLPADDEAVAQRLIAEARVAAIPVSAFYAEQPERGFLRLCFAKDDVMLDEAAHRLAQFRS</sequence>
<dbReference type="Gene3D" id="3.90.1150.10">
    <property type="entry name" value="Aspartate Aminotransferase, domain 1"/>
    <property type="match status" value="1"/>
</dbReference>
<protein>
    <submittedName>
        <fullName evidence="6">Aminotransferase class I/II-fold pyridoxal phosphate-dependent enzyme</fullName>
    </submittedName>
</protein>
<dbReference type="PRINTS" id="PR00753">
    <property type="entry name" value="ACCSYNTHASE"/>
</dbReference>
<dbReference type="InterPro" id="IPR015424">
    <property type="entry name" value="PyrdxlP-dep_Trfase"/>
</dbReference>
<keyword evidence="3" id="KW-0808">Transferase</keyword>
<keyword evidence="2 6" id="KW-0032">Aminotransferase</keyword>
<dbReference type="InterPro" id="IPR015421">
    <property type="entry name" value="PyrdxlP-dep_Trfase_major"/>
</dbReference>
<dbReference type="Pfam" id="PF00155">
    <property type="entry name" value="Aminotran_1_2"/>
    <property type="match status" value="1"/>
</dbReference>
<gene>
    <name evidence="6" type="ORF">ACFFF7_05125</name>
</gene>
<dbReference type="Proteomes" id="UP001589943">
    <property type="component" value="Unassembled WGS sequence"/>
</dbReference>
<dbReference type="SUPFAM" id="SSF53383">
    <property type="entry name" value="PLP-dependent transferases"/>
    <property type="match status" value="1"/>
</dbReference>
<dbReference type="GO" id="GO:0008483">
    <property type="term" value="F:transaminase activity"/>
    <property type="evidence" value="ECO:0007669"/>
    <property type="project" value="UniProtKB-KW"/>
</dbReference>
<keyword evidence="7" id="KW-1185">Reference proteome</keyword>
<keyword evidence="4" id="KW-0663">Pyridoxal phosphate</keyword>
<dbReference type="EMBL" id="JBHLTL010000001">
    <property type="protein sequence ID" value="MFC0588789.1"/>
    <property type="molecule type" value="Genomic_DNA"/>
</dbReference>
<evidence type="ECO:0000256" key="2">
    <source>
        <dbReference type="ARBA" id="ARBA00022576"/>
    </source>
</evidence>
<evidence type="ECO:0000313" key="6">
    <source>
        <dbReference type="EMBL" id="MFC0588789.1"/>
    </source>
</evidence>
<comment type="cofactor">
    <cofactor evidence="1">
        <name>pyridoxal 5'-phosphate</name>
        <dbReference type="ChEBI" id="CHEBI:597326"/>
    </cofactor>
</comment>
<reference evidence="6 7" key="1">
    <citation type="submission" date="2024-09" db="EMBL/GenBank/DDBJ databases">
        <authorList>
            <person name="Sun Q."/>
            <person name="Mori K."/>
        </authorList>
    </citation>
    <scope>NUCLEOTIDE SEQUENCE [LARGE SCALE GENOMIC DNA]</scope>
    <source>
        <strain evidence="6 7">NCAIM B.02537</strain>
    </source>
</reference>
<feature type="domain" description="Aminotransferase class I/classII large" evidence="5">
    <location>
        <begin position="30"/>
        <end position="380"/>
    </location>
</feature>
<evidence type="ECO:0000256" key="4">
    <source>
        <dbReference type="ARBA" id="ARBA00022898"/>
    </source>
</evidence>
<evidence type="ECO:0000256" key="3">
    <source>
        <dbReference type="ARBA" id="ARBA00022679"/>
    </source>
</evidence>
<proteinExistence type="predicted"/>
<dbReference type="InterPro" id="IPR015422">
    <property type="entry name" value="PyrdxlP-dep_Trfase_small"/>
</dbReference>
<dbReference type="Gene3D" id="3.40.640.10">
    <property type="entry name" value="Type I PLP-dependent aspartate aminotransferase-like (Major domain)"/>
    <property type="match status" value="1"/>
</dbReference>